<dbReference type="Proteomes" id="UP001166674">
    <property type="component" value="Unassembled WGS sequence"/>
</dbReference>
<evidence type="ECO:0000256" key="7">
    <source>
        <dbReference type="ARBA" id="ARBA00047899"/>
    </source>
</evidence>
<keyword evidence="2" id="KW-0723">Serine/threonine-protein kinase</keyword>
<name>A0AA41MQM7_SCICA</name>
<dbReference type="Gene3D" id="1.10.510.10">
    <property type="entry name" value="Transferase(Phosphotransferase) domain 1"/>
    <property type="match status" value="1"/>
</dbReference>
<dbReference type="PANTHER" id="PTHR22984:SF26">
    <property type="entry name" value="SERINE_THREONINE-PROTEIN KINASE PIM-3"/>
    <property type="match status" value="1"/>
</dbReference>
<evidence type="ECO:0000256" key="2">
    <source>
        <dbReference type="ARBA" id="ARBA00022527"/>
    </source>
</evidence>
<sequence length="237" mass="26188">MRLAGPVCGWPARSTRLPETRKSTLPCPSPRSARRRRVQDRPRRCFPNSAPWCTPAGPSGLVHLPVKILQPTNEDKESCKKVYQVGTVLSSIGFAVVYTGRSGTVLKYTVYTDLTAPGVQLPRLDLLPPLPRAGRSATVCSLGVLLYNMVCDDIPFEQNKEILRGRLFFQRRVSPECQQLIEWCLSLWPSEGPSLNQIAAHPWMLGRKGDAPENCDLKFHSLDTNDGASTASSSDSL</sequence>
<keyword evidence="6" id="KW-0067">ATP-binding</keyword>
<reference evidence="10" key="1">
    <citation type="submission" date="2020-03" db="EMBL/GenBank/DDBJ databases">
        <title>Studies in the Genomics of Life Span.</title>
        <authorList>
            <person name="Glass D."/>
        </authorList>
    </citation>
    <scope>NUCLEOTIDE SEQUENCE</scope>
    <source>
        <strain evidence="10">SUZIE</strain>
        <tissue evidence="10">Muscle</tissue>
    </source>
</reference>
<comment type="caution">
    <text evidence="10">The sequence shown here is derived from an EMBL/GenBank/DDBJ whole genome shotgun (WGS) entry which is preliminary data.</text>
</comment>
<comment type="catalytic activity">
    <reaction evidence="7">
        <text>L-threonyl-[protein] + ATP = O-phospho-L-threonyl-[protein] + ADP + H(+)</text>
        <dbReference type="Rhea" id="RHEA:46608"/>
        <dbReference type="Rhea" id="RHEA-COMP:11060"/>
        <dbReference type="Rhea" id="RHEA-COMP:11605"/>
        <dbReference type="ChEBI" id="CHEBI:15378"/>
        <dbReference type="ChEBI" id="CHEBI:30013"/>
        <dbReference type="ChEBI" id="CHEBI:30616"/>
        <dbReference type="ChEBI" id="CHEBI:61977"/>
        <dbReference type="ChEBI" id="CHEBI:456216"/>
        <dbReference type="EC" id="2.7.11.1"/>
    </reaction>
</comment>
<evidence type="ECO:0000256" key="1">
    <source>
        <dbReference type="ARBA" id="ARBA00012513"/>
    </source>
</evidence>
<dbReference type="EMBL" id="JAATJV010270700">
    <property type="protein sequence ID" value="MBZ3876262.1"/>
    <property type="molecule type" value="Genomic_DNA"/>
</dbReference>
<keyword evidence="11" id="KW-1185">Reference proteome</keyword>
<evidence type="ECO:0000256" key="6">
    <source>
        <dbReference type="ARBA" id="ARBA00022840"/>
    </source>
</evidence>
<evidence type="ECO:0000256" key="4">
    <source>
        <dbReference type="ARBA" id="ARBA00022741"/>
    </source>
</evidence>
<dbReference type="SUPFAM" id="SSF56112">
    <property type="entry name" value="Protein kinase-like (PK-like)"/>
    <property type="match status" value="1"/>
</dbReference>
<dbReference type="GO" id="GO:0043066">
    <property type="term" value="P:negative regulation of apoptotic process"/>
    <property type="evidence" value="ECO:0007669"/>
    <property type="project" value="TreeGrafter"/>
</dbReference>
<evidence type="ECO:0000256" key="5">
    <source>
        <dbReference type="ARBA" id="ARBA00022777"/>
    </source>
</evidence>
<evidence type="ECO:0000256" key="9">
    <source>
        <dbReference type="SAM" id="MobiDB-lite"/>
    </source>
</evidence>
<evidence type="ECO:0000256" key="8">
    <source>
        <dbReference type="ARBA" id="ARBA00048679"/>
    </source>
</evidence>
<protein>
    <recommendedName>
        <fullName evidence="1">non-specific serine/threonine protein kinase</fullName>
        <ecNumber evidence="1">2.7.11.1</ecNumber>
    </recommendedName>
</protein>
<keyword evidence="3" id="KW-0808">Transferase</keyword>
<dbReference type="GO" id="GO:0005524">
    <property type="term" value="F:ATP binding"/>
    <property type="evidence" value="ECO:0007669"/>
    <property type="project" value="UniProtKB-KW"/>
</dbReference>
<evidence type="ECO:0000256" key="3">
    <source>
        <dbReference type="ARBA" id="ARBA00022679"/>
    </source>
</evidence>
<evidence type="ECO:0000313" key="10">
    <source>
        <dbReference type="EMBL" id="MBZ3876262.1"/>
    </source>
</evidence>
<evidence type="ECO:0000313" key="11">
    <source>
        <dbReference type="Proteomes" id="UP001166674"/>
    </source>
</evidence>
<dbReference type="EC" id="2.7.11.1" evidence="1"/>
<dbReference type="InterPro" id="IPR011009">
    <property type="entry name" value="Kinase-like_dom_sf"/>
</dbReference>
<keyword evidence="4" id="KW-0547">Nucleotide-binding</keyword>
<proteinExistence type="predicted"/>
<dbReference type="PANTHER" id="PTHR22984">
    <property type="entry name" value="SERINE/THREONINE-PROTEIN KINASE PIM"/>
    <property type="match status" value="1"/>
</dbReference>
<feature type="region of interest" description="Disordered" evidence="9">
    <location>
        <begin position="14"/>
        <end position="41"/>
    </location>
</feature>
<gene>
    <name evidence="10" type="ORF">SUZIE_137050</name>
</gene>
<dbReference type="AlphaFoldDB" id="A0AA41MQM7"/>
<comment type="catalytic activity">
    <reaction evidence="8">
        <text>L-seryl-[protein] + ATP = O-phospho-L-seryl-[protein] + ADP + H(+)</text>
        <dbReference type="Rhea" id="RHEA:17989"/>
        <dbReference type="Rhea" id="RHEA-COMP:9863"/>
        <dbReference type="Rhea" id="RHEA-COMP:11604"/>
        <dbReference type="ChEBI" id="CHEBI:15378"/>
        <dbReference type="ChEBI" id="CHEBI:29999"/>
        <dbReference type="ChEBI" id="CHEBI:30616"/>
        <dbReference type="ChEBI" id="CHEBI:83421"/>
        <dbReference type="ChEBI" id="CHEBI:456216"/>
        <dbReference type="EC" id="2.7.11.1"/>
    </reaction>
</comment>
<accession>A0AA41MQM7</accession>
<dbReference type="InterPro" id="IPR051138">
    <property type="entry name" value="PIM_Ser/Thr_kinase"/>
</dbReference>
<keyword evidence="5 10" id="KW-0418">Kinase</keyword>
<dbReference type="GO" id="GO:0007346">
    <property type="term" value="P:regulation of mitotic cell cycle"/>
    <property type="evidence" value="ECO:0007669"/>
    <property type="project" value="TreeGrafter"/>
</dbReference>
<dbReference type="GO" id="GO:0004674">
    <property type="term" value="F:protein serine/threonine kinase activity"/>
    <property type="evidence" value="ECO:0007669"/>
    <property type="project" value="UniProtKB-KW"/>
</dbReference>
<organism evidence="10 11">
    <name type="scientific">Sciurus carolinensis</name>
    <name type="common">Eastern gray squirrel</name>
    <dbReference type="NCBI Taxonomy" id="30640"/>
    <lineage>
        <taxon>Eukaryota</taxon>
        <taxon>Metazoa</taxon>
        <taxon>Chordata</taxon>
        <taxon>Craniata</taxon>
        <taxon>Vertebrata</taxon>
        <taxon>Euteleostomi</taxon>
        <taxon>Mammalia</taxon>
        <taxon>Eutheria</taxon>
        <taxon>Euarchontoglires</taxon>
        <taxon>Glires</taxon>
        <taxon>Rodentia</taxon>
        <taxon>Sciuromorpha</taxon>
        <taxon>Sciuridae</taxon>
        <taxon>Sciurinae</taxon>
        <taxon>Sciurini</taxon>
        <taxon>Sciurus</taxon>
    </lineage>
</organism>
<dbReference type="GO" id="GO:0005737">
    <property type="term" value="C:cytoplasm"/>
    <property type="evidence" value="ECO:0007669"/>
    <property type="project" value="TreeGrafter"/>
</dbReference>